<keyword evidence="10" id="KW-1133">Transmembrane helix</keyword>
<name>A0A9E7FG77_9LILI</name>
<evidence type="ECO:0000256" key="3">
    <source>
        <dbReference type="ARBA" id="ARBA00022448"/>
    </source>
</evidence>
<dbReference type="InterPro" id="IPR036771">
    <property type="entry name" value="ATPsynth_dsu/esu_N"/>
</dbReference>
<evidence type="ECO:0000313" key="13">
    <source>
        <dbReference type="Proteomes" id="UP001055439"/>
    </source>
</evidence>
<dbReference type="Gene3D" id="1.20.5.440">
    <property type="entry name" value="ATP synthase delta/epsilon subunit, C-terminal domain"/>
    <property type="match status" value="1"/>
</dbReference>
<dbReference type="SUPFAM" id="SSF51344">
    <property type="entry name" value="Epsilon subunit of F1F0-ATP synthase N-terminal domain"/>
    <property type="match status" value="1"/>
</dbReference>
<evidence type="ECO:0000313" key="12">
    <source>
        <dbReference type="EMBL" id="URD94582.1"/>
    </source>
</evidence>
<evidence type="ECO:0000256" key="8">
    <source>
        <dbReference type="ARBA" id="ARBA00023128"/>
    </source>
</evidence>
<dbReference type="GO" id="GO:0046933">
    <property type="term" value="F:proton-transporting ATP synthase activity, rotational mechanism"/>
    <property type="evidence" value="ECO:0007669"/>
    <property type="project" value="InterPro"/>
</dbReference>
<comment type="similarity">
    <text evidence="2">Belongs to the ATPase epsilon chain family.</text>
</comment>
<dbReference type="Gene3D" id="2.60.15.10">
    <property type="entry name" value="F0F1 ATP synthase delta/epsilon subunit, N-terminal"/>
    <property type="match status" value="1"/>
</dbReference>
<feature type="transmembrane region" description="Helical" evidence="10">
    <location>
        <begin position="391"/>
        <end position="421"/>
    </location>
</feature>
<keyword evidence="13" id="KW-1185">Reference proteome</keyword>
<protein>
    <submittedName>
        <fullName evidence="12">ATP synthase</fullName>
    </submittedName>
</protein>
<keyword evidence="3" id="KW-0813">Transport</keyword>
<evidence type="ECO:0000256" key="10">
    <source>
        <dbReference type="SAM" id="Phobius"/>
    </source>
</evidence>
<dbReference type="GO" id="GO:0045259">
    <property type="term" value="C:proton-transporting ATP synthase complex"/>
    <property type="evidence" value="ECO:0007669"/>
    <property type="project" value="InterPro"/>
</dbReference>
<dbReference type="Proteomes" id="UP001055439">
    <property type="component" value="Chromosome 4"/>
</dbReference>
<evidence type="ECO:0000256" key="7">
    <source>
        <dbReference type="ARBA" id="ARBA00023065"/>
    </source>
</evidence>
<evidence type="ECO:0000256" key="5">
    <source>
        <dbReference type="ARBA" id="ARBA00022792"/>
    </source>
</evidence>
<dbReference type="PANTHER" id="PTHR13822:SF7">
    <property type="entry name" value="ATP SYNTHASE SUBUNIT DELTA, MITOCHONDRIAL"/>
    <property type="match status" value="1"/>
</dbReference>
<proteinExistence type="inferred from homology"/>
<organism evidence="12 13">
    <name type="scientific">Musa troglodytarum</name>
    <name type="common">fe'i banana</name>
    <dbReference type="NCBI Taxonomy" id="320322"/>
    <lineage>
        <taxon>Eukaryota</taxon>
        <taxon>Viridiplantae</taxon>
        <taxon>Streptophyta</taxon>
        <taxon>Embryophyta</taxon>
        <taxon>Tracheophyta</taxon>
        <taxon>Spermatophyta</taxon>
        <taxon>Magnoliopsida</taxon>
        <taxon>Liliopsida</taxon>
        <taxon>Zingiberales</taxon>
        <taxon>Musaceae</taxon>
        <taxon>Musa</taxon>
    </lineage>
</organism>
<evidence type="ECO:0000259" key="11">
    <source>
        <dbReference type="Pfam" id="PF02823"/>
    </source>
</evidence>
<keyword evidence="8" id="KW-0496">Mitochondrion</keyword>
<sequence length="507" mass="55060">MMKVGPLRMRTNWNALLPQLIRTQETPKAVKPFLRRPFSSAPIHSSHSNSRAREIQWPLQPAMYRHAPRLLTRAIGGGVRRSAVARAFSTDLPVAPSEDAAFVEAWRKVAPNIDPPKTPLAFMKPRPPTPSSIPSKLTINFVLPYQSEISNKEVCALRPSPEDLSKSRLEFCSDVAMTFHLLLVDMVIVPATTGQMGVLPGHVATIAELKPGLLSVHEGSEVTKYFVSSGFAFVHANSVTDIVAVEAVPVDRIDSSLVQTGLADFTQKLNSATTDLEKAEAQIGVDVHSALNAALSGGFPIMKVVLALTSCCFTGSAISQAETRHTQVNTEVRRAEKINAIEENNMTWNNMELSPLSQLFVLGKQDAADRPFSQTAQLSQTRTHRLLPLSLVAASVLFSAGAIIAGLLGVIQAAVATFAYLPLCKSRPWRGDVGWSCKIILCLTNQWTEETGEPNEDKGLVDLLAFRLSVSTLDRVGRRIGMNNGEAALAKSELARELDGYRDGPAA</sequence>
<dbReference type="HAMAP" id="MF_00530">
    <property type="entry name" value="ATP_synth_epsil_bac"/>
    <property type="match status" value="1"/>
</dbReference>
<keyword evidence="6" id="KW-0809">Transit peptide</keyword>
<dbReference type="CDD" id="cd12152">
    <property type="entry name" value="F1-ATPase_delta"/>
    <property type="match status" value="1"/>
</dbReference>
<keyword evidence="10" id="KW-0812">Transmembrane</keyword>
<feature type="domain" description="ATP synthase F1 complex delta/epsilon subunit N-terminal" evidence="11">
    <location>
        <begin position="184"/>
        <end position="240"/>
    </location>
</feature>
<comment type="subcellular location">
    <subcellularLocation>
        <location evidence="1">Mitochondrion inner membrane</location>
    </subcellularLocation>
</comment>
<dbReference type="AlphaFoldDB" id="A0A9E7FG77"/>
<keyword evidence="4" id="KW-0375">Hydrogen ion transport</keyword>
<keyword evidence="9 10" id="KW-0472">Membrane</keyword>
<dbReference type="Pfam" id="PF02823">
    <property type="entry name" value="ATP-synt_DE_N"/>
    <property type="match status" value="1"/>
</dbReference>
<evidence type="ECO:0000256" key="1">
    <source>
        <dbReference type="ARBA" id="ARBA00004273"/>
    </source>
</evidence>
<evidence type="ECO:0000256" key="4">
    <source>
        <dbReference type="ARBA" id="ARBA00022781"/>
    </source>
</evidence>
<dbReference type="PANTHER" id="PTHR13822">
    <property type="entry name" value="ATP SYNTHASE DELTA/EPSILON CHAIN"/>
    <property type="match status" value="1"/>
</dbReference>
<dbReference type="OrthoDB" id="270171at2759"/>
<evidence type="ECO:0000256" key="6">
    <source>
        <dbReference type="ARBA" id="ARBA00022946"/>
    </source>
</evidence>
<accession>A0A9E7FG77</accession>
<gene>
    <name evidence="12" type="ORF">MUK42_30239</name>
</gene>
<evidence type="ECO:0000256" key="2">
    <source>
        <dbReference type="ARBA" id="ARBA00005712"/>
    </source>
</evidence>
<dbReference type="EMBL" id="CP097506">
    <property type="protein sequence ID" value="URD94582.1"/>
    <property type="molecule type" value="Genomic_DNA"/>
</dbReference>
<dbReference type="InterPro" id="IPR020546">
    <property type="entry name" value="ATP_synth_F1_dsu/esu_N"/>
</dbReference>
<dbReference type="GO" id="GO:0005743">
    <property type="term" value="C:mitochondrial inner membrane"/>
    <property type="evidence" value="ECO:0007669"/>
    <property type="project" value="UniProtKB-SubCell"/>
</dbReference>
<evidence type="ECO:0000256" key="9">
    <source>
        <dbReference type="ARBA" id="ARBA00023136"/>
    </source>
</evidence>
<keyword evidence="7" id="KW-0406">Ion transport</keyword>
<keyword evidence="5" id="KW-0999">Mitochondrion inner membrane</keyword>
<reference evidence="12" key="1">
    <citation type="submission" date="2022-05" db="EMBL/GenBank/DDBJ databases">
        <title>The Musa troglodytarum L. genome provides insights into the mechanism of non-climacteric behaviour and enrichment of carotenoids.</title>
        <authorList>
            <person name="Wang J."/>
        </authorList>
    </citation>
    <scope>NUCLEOTIDE SEQUENCE</scope>
    <source>
        <tissue evidence="12">Leaf</tissue>
    </source>
</reference>
<dbReference type="InterPro" id="IPR001469">
    <property type="entry name" value="ATP_synth_F1_dsu/esu"/>
</dbReference>